<dbReference type="FunFam" id="1.50.10.130:FF:000001">
    <property type="entry name" value="Isoprene synthase, chloroplastic"/>
    <property type="match status" value="1"/>
</dbReference>
<evidence type="ECO:0000256" key="1">
    <source>
        <dbReference type="ARBA" id="ARBA00001946"/>
    </source>
</evidence>
<dbReference type="InterPro" id="IPR036965">
    <property type="entry name" value="Terpene_synth_N_sf"/>
</dbReference>
<dbReference type="InterPro" id="IPR001906">
    <property type="entry name" value="Terpene_synth_N"/>
</dbReference>
<dbReference type="AlphaFoldDB" id="A0ABC8QVU7"/>
<dbReference type="InterPro" id="IPR005630">
    <property type="entry name" value="Terpene_synthase_metal-bd"/>
</dbReference>
<evidence type="ECO:0000256" key="2">
    <source>
        <dbReference type="ARBA" id="ARBA00022723"/>
    </source>
</evidence>
<dbReference type="GO" id="GO:0016838">
    <property type="term" value="F:carbon-oxygen lyase activity, acting on phosphates"/>
    <property type="evidence" value="ECO:0007669"/>
    <property type="project" value="UniProtKB-ARBA"/>
</dbReference>
<accession>A0ABC8QVU7</accession>
<dbReference type="InterPro" id="IPR008949">
    <property type="entry name" value="Isoprenoid_synthase_dom_sf"/>
</dbReference>
<dbReference type="GO" id="GO:0046872">
    <property type="term" value="F:metal ion binding"/>
    <property type="evidence" value="ECO:0007669"/>
    <property type="project" value="UniProtKB-KW"/>
</dbReference>
<dbReference type="InterPro" id="IPR044814">
    <property type="entry name" value="Terpene_cyclase_plant_C1"/>
</dbReference>
<gene>
    <name evidence="6" type="ORF">ILEXP_LOCUS3876</name>
</gene>
<dbReference type="Pfam" id="PF03936">
    <property type="entry name" value="Terpene_synth_C"/>
    <property type="match status" value="1"/>
</dbReference>
<protein>
    <submittedName>
        <fullName evidence="6">Uncharacterized protein</fullName>
    </submittedName>
</protein>
<dbReference type="EMBL" id="CAUOFW020000782">
    <property type="protein sequence ID" value="CAK9136866.1"/>
    <property type="molecule type" value="Genomic_DNA"/>
</dbReference>
<dbReference type="SUPFAM" id="SSF48239">
    <property type="entry name" value="Terpenoid cyclases/Protein prenyltransferases"/>
    <property type="match status" value="1"/>
</dbReference>
<dbReference type="PANTHER" id="PTHR31225:SF221">
    <property type="entry name" value="(-)-GERMACRENE D SYNTHASE"/>
    <property type="match status" value="1"/>
</dbReference>
<dbReference type="PANTHER" id="PTHR31225">
    <property type="entry name" value="OS04G0344100 PROTEIN-RELATED"/>
    <property type="match status" value="1"/>
</dbReference>
<evidence type="ECO:0000259" key="4">
    <source>
        <dbReference type="Pfam" id="PF01397"/>
    </source>
</evidence>
<name>A0ABC8QVU7_9AQUA</name>
<dbReference type="InterPro" id="IPR050148">
    <property type="entry name" value="Terpene_synthase-like"/>
</dbReference>
<evidence type="ECO:0000259" key="5">
    <source>
        <dbReference type="Pfam" id="PF03936"/>
    </source>
</evidence>
<keyword evidence="7" id="KW-1185">Reference proteome</keyword>
<evidence type="ECO:0000313" key="7">
    <source>
        <dbReference type="Proteomes" id="UP001642360"/>
    </source>
</evidence>
<dbReference type="Gene3D" id="1.50.10.130">
    <property type="entry name" value="Terpene synthase, N-terminal domain"/>
    <property type="match status" value="1"/>
</dbReference>
<dbReference type="InterPro" id="IPR008930">
    <property type="entry name" value="Terpenoid_cyclase/PrenylTrfase"/>
</dbReference>
<reference evidence="6 7" key="1">
    <citation type="submission" date="2024-02" db="EMBL/GenBank/DDBJ databases">
        <authorList>
            <person name="Vignale AGUSTIN F."/>
            <person name="Sosa J E."/>
            <person name="Modenutti C."/>
        </authorList>
    </citation>
    <scope>NUCLEOTIDE SEQUENCE [LARGE SCALE GENOMIC DNA]</scope>
</reference>
<feature type="domain" description="Terpene synthase metal-binding" evidence="5">
    <location>
        <begin position="279"/>
        <end position="336"/>
    </location>
</feature>
<dbReference type="SUPFAM" id="SSF48576">
    <property type="entry name" value="Terpenoid synthases"/>
    <property type="match status" value="1"/>
</dbReference>
<dbReference type="Pfam" id="PF01397">
    <property type="entry name" value="Terpene_synth"/>
    <property type="match status" value="1"/>
</dbReference>
<proteinExistence type="predicted"/>
<sequence length="433" mass="50138">MAMYVSVATQNAAPNVTRRSANYHPSVWGDHFLRYASDTTEIDTHSEQQHQQLKEEVKKMLGTVANKPSQQLNLIDAIQRLGVSYHFDTEIDSVLGHIYECCTSCDKKDDEDLYTSALRFRLLRQQGQNVSCDVFKKFKDEEGKFKESLNTNVQGLLSLYEATQLRVHGEGILEEALAFTTTNLKFLLPHLTNPLAEQVNHALQWPIRKCLTRLESRHYMSIYQEDNLHNQVVLNFAKVDFNLLQKVHQRVNWYYKMCIVKWRKRWPRKAKHIPSTMLKKQQMKKLIRAYFPEAKWFNEGYVPTTEEYMEVALVSCGYMMLSTTSFVGMGELATKEHEQERGHEALTVECYMKQHGASKQEAYAEFGKQVTNAWKDINQECLHPTAVPMPFLMRVLNLACFMNLLYKDGDGYTNSKTKCKTYVTSLLVDSVPK</sequence>
<keyword evidence="3" id="KW-0456">Lyase</keyword>
<organism evidence="6 7">
    <name type="scientific">Ilex paraguariensis</name>
    <name type="common">yerba mate</name>
    <dbReference type="NCBI Taxonomy" id="185542"/>
    <lineage>
        <taxon>Eukaryota</taxon>
        <taxon>Viridiplantae</taxon>
        <taxon>Streptophyta</taxon>
        <taxon>Embryophyta</taxon>
        <taxon>Tracheophyta</taxon>
        <taxon>Spermatophyta</taxon>
        <taxon>Magnoliopsida</taxon>
        <taxon>eudicotyledons</taxon>
        <taxon>Gunneridae</taxon>
        <taxon>Pentapetalae</taxon>
        <taxon>asterids</taxon>
        <taxon>campanulids</taxon>
        <taxon>Aquifoliales</taxon>
        <taxon>Aquifoliaceae</taxon>
        <taxon>Ilex</taxon>
    </lineage>
</organism>
<evidence type="ECO:0000313" key="6">
    <source>
        <dbReference type="EMBL" id="CAK9136866.1"/>
    </source>
</evidence>
<comment type="caution">
    <text evidence="6">The sequence shown here is derived from an EMBL/GenBank/DDBJ whole genome shotgun (WGS) entry which is preliminary data.</text>
</comment>
<evidence type="ECO:0000256" key="3">
    <source>
        <dbReference type="ARBA" id="ARBA00023239"/>
    </source>
</evidence>
<comment type="cofactor">
    <cofactor evidence="1">
        <name>Mg(2+)</name>
        <dbReference type="ChEBI" id="CHEBI:18420"/>
    </cofactor>
</comment>
<dbReference type="Gene3D" id="1.10.600.10">
    <property type="entry name" value="Farnesyl Diphosphate Synthase"/>
    <property type="match status" value="3"/>
</dbReference>
<keyword evidence="2" id="KW-0479">Metal-binding</keyword>
<feature type="domain" description="Terpene synthase N-terminal" evidence="4">
    <location>
        <begin position="27"/>
        <end position="203"/>
    </location>
</feature>
<dbReference type="CDD" id="cd00684">
    <property type="entry name" value="Terpene_cyclase_plant_C1"/>
    <property type="match status" value="1"/>
</dbReference>
<dbReference type="Proteomes" id="UP001642360">
    <property type="component" value="Unassembled WGS sequence"/>
</dbReference>